<proteinExistence type="predicted"/>
<evidence type="ECO:0000313" key="1">
    <source>
        <dbReference type="EMBL" id="UVI29030.1"/>
    </source>
</evidence>
<dbReference type="RefSeq" id="WP_258385119.1">
    <property type="nucleotide sequence ID" value="NZ_CP091430.1"/>
</dbReference>
<accession>A0ABY5S620</accession>
<sequence>MRKELLMFGLKDELTRSVPDVWDDIHKRIAHHTAAALLQELDGIPSPEGRLFGEMREQAKQTILGRGA</sequence>
<organism evidence="1 2">
    <name type="scientific">Paenibacillus spongiae</name>
    <dbReference type="NCBI Taxonomy" id="2909671"/>
    <lineage>
        <taxon>Bacteria</taxon>
        <taxon>Bacillati</taxon>
        <taxon>Bacillota</taxon>
        <taxon>Bacilli</taxon>
        <taxon>Bacillales</taxon>
        <taxon>Paenibacillaceae</taxon>
        <taxon>Paenibacillus</taxon>
    </lineage>
</organism>
<name>A0ABY5S620_9BACL</name>
<evidence type="ECO:0000313" key="2">
    <source>
        <dbReference type="Proteomes" id="UP001057877"/>
    </source>
</evidence>
<dbReference type="Proteomes" id="UP001057877">
    <property type="component" value="Chromosome"/>
</dbReference>
<dbReference type="EMBL" id="CP091430">
    <property type="protein sequence ID" value="UVI29030.1"/>
    <property type="molecule type" value="Genomic_DNA"/>
</dbReference>
<protein>
    <submittedName>
        <fullName evidence="1">Uncharacterized protein</fullName>
    </submittedName>
</protein>
<keyword evidence="2" id="KW-1185">Reference proteome</keyword>
<reference evidence="1" key="1">
    <citation type="submission" date="2022-01" db="EMBL/GenBank/DDBJ databases">
        <title>Paenibacillus spongiae sp. nov., isolated from marine sponge.</title>
        <authorList>
            <person name="Li Z."/>
            <person name="Zhang M."/>
        </authorList>
    </citation>
    <scope>NUCLEOTIDE SEQUENCE</scope>
    <source>
        <strain evidence="1">PHS-Z3</strain>
    </source>
</reference>
<gene>
    <name evidence="1" type="ORF">L1F29_26885</name>
</gene>